<dbReference type="GO" id="GO:0042158">
    <property type="term" value="P:lipoprotein biosynthetic process"/>
    <property type="evidence" value="ECO:0007669"/>
    <property type="project" value="InterPro"/>
</dbReference>
<evidence type="ECO:0008006" key="10">
    <source>
        <dbReference type="Google" id="ProtNLM"/>
    </source>
</evidence>
<evidence type="ECO:0000256" key="6">
    <source>
        <dbReference type="ARBA" id="ARBA00023136"/>
    </source>
</evidence>
<feature type="transmembrane region" description="Helical" evidence="7">
    <location>
        <begin position="246"/>
        <end position="264"/>
    </location>
</feature>
<dbReference type="RefSeq" id="WP_086596561.1">
    <property type="nucleotide sequence ID" value="NZ_MTSE01000020.1"/>
</dbReference>
<keyword evidence="9" id="KW-1185">Reference proteome</keyword>
<dbReference type="PANTHER" id="PTHR30589:SF0">
    <property type="entry name" value="PHOSPHATIDYLGLYCEROL--PROLIPOPROTEIN DIACYLGLYCERYL TRANSFERASE"/>
    <property type="match status" value="1"/>
</dbReference>
<feature type="transmembrane region" description="Helical" evidence="7">
    <location>
        <begin position="179"/>
        <end position="196"/>
    </location>
</feature>
<keyword evidence="6 7" id="KW-0472">Membrane</keyword>
<feature type="transmembrane region" description="Helical" evidence="7">
    <location>
        <begin position="116"/>
        <end position="140"/>
    </location>
</feature>
<dbReference type="EMBL" id="MTSE01000020">
    <property type="protein sequence ID" value="OUJ70898.1"/>
    <property type="molecule type" value="Genomic_DNA"/>
</dbReference>
<dbReference type="AlphaFoldDB" id="A0A243W9T0"/>
<sequence length="606" mass="66687">MPTLLLPSPIGHHYYSLFYLLAFAVNQALLLWEGHRRGYPLRTWLLLMACTTLAFILGTKLIAVPTAEWVAWWQHGQWPTSTMRSALGGAISGTLALLALRRWLGFSWHVFDAFTVPFCVALAVQCVGCLLTGCCFGGLAHDGLGLSYAPGTPPFLTQVQRGLIAATASHSLPVHPVQVYQLLLCLAAGAIILLVRRKPWPGGSWRLLGLFLLLLGRFWMEFMRDPASERVGATLRPVGSIVLKEVQWVLLLLVAVSLFWWLYLVRRSATVRPATIPVNHTLRNLLGTAGLLGITAMLGPWALTLPEVLVIKALLLPVLMLELGRLLLNGSRAATQPRLVGLPLGLASLVLLFTNQTPVDSASRQSYWSVTGGVGNGRFSRMQEYESSGCGSAPPPPAEPFRHHYQSAHLGVAHTAQFYRERNGRVRSRSVELGIHGMVGRDRAYDDSTGVLTRSQKLLTIMPYGILHTRYVSGGIGFWVGSLGYNKRGATYDVNSFDTYALLRVGPKELLYAQAEYNSPVAGLGNPATRFGLGSQFRSGGRLQLLAGIAMGKAYEVPERSRNKAFFLEASLRPQPNLALEPYFTLGGREFRQASVRLRYDFRGKK</sequence>
<evidence type="ECO:0000256" key="4">
    <source>
        <dbReference type="ARBA" id="ARBA00022692"/>
    </source>
</evidence>
<dbReference type="InterPro" id="IPR001640">
    <property type="entry name" value="Lgt"/>
</dbReference>
<feature type="transmembrane region" description="Helical" evidence="7">
    <location>
        <begin position="44"/>
        <end position="63"/>
    </location>
</feature>
<evidence type="ECO:0000256" key="2">
    <source>
        <dbReference type="ARBA" id="ARBA00022475"/>
    </source>
</evidence>
<evidence type="ECO:0000313" key="9">
    <source>
        <dbReference type="Proteomes" id="UP000194873"/>
    </source>
</evidence>
<evidence type="ECO:0000313" key="8">
    <source>
        <dbReference type="EMBL" id="OUJ70898.1"/>
    </source>
</evidence>
<dbReference type="Pfam" id="PF01790">
    <property type="entry name" value="LGT"/>
    <property type="match status" value="1"/>
</dbReference>
<accession>A0A243W9T0</accession>
<name>A0A243W9T0_9BACT</name>
<evidence type="ECO:0000256" key="1">
    <source>
        <dbReference type="ARBA" id="ARBA00007150"/>
    </source>
</evidence>
<feature type="transmembrane region" description="Helical" evidence="7">
    <location>
        <begin position="203"/>
        <end position="220"/>
    </location>
</feature>
<keyword evidence="5 7" id="KW-1133">Transmembrane helix</keyword>
<proteinExistence type="inferred from homology"/>
<feature type="transmembrane region" description="Helical" evidence="7">
    <location>
        <begin position="83"/>
        <end position="104"/>
    </location>
</feature>
<keyword evidence="2" id="KW-1003">Cell membrane</keyword>
<dbReference type="Proteomes" id="UP000194873">
    <property type="component" value="Unassembled WGS sequence"/>
</dbReference>
<reference evidence="8 9" key="1">
    <citation type="submission" date="2017-01" db="EMBL/GenBank/DDBJ databases">
        <title>A new Hymenobacter.</title>
        <authorList>
            <person name="Liang Y."/>
            <person name="Feng F."/>
        </authorList>
    </citation>
    <scope>NUCLEOTIDE SEQUENCE [LARGE SCALE GENOMIC DNA]</scope>
    <source>
        <strain evidence="8">MIMBbqt21</strain>
    </source>
</reference>
<comment type="similarity">
    <text evidence="1">Belongs to the Lgt family.</text>
</comment>
<keyword evidence="3" id="KW-0808">Transferase</keyword>
<keyword evidence="4 7" id="KW-0812">Transmembrane</keyword>
<comment type="caution">
    <text evidence="8">The sequence shown here is derived from an EMBL/GenBank/DDBJ whole genome shotgun (WGS) entry which is preliminary data.</text>
</comment>
<dbReference type="GO" id="GO:0008961">
    <property type="term" value="F:phosphatidylglycerol-prolipoprotein diacylglyceryl transferase activity"/>
    <property type="evidence" value="ECO:0007669"/>
    <property type="project" value="InterPro"/>
</dbReference>
<organism evidence="8 9">
    <name type="scientific">Hymenobacter crusticola</name>
    <dbReference type="NCBI Taxonomy" id="1770526"/>
    <lineage>
        <taxon>Bacteria</taxon>
        <taxon>Pseudomonadati</taxon>
        <taxon>Bacteroidota</taxon>
        <taxon>Cytophagia</taxon>
        <taxon>Cytophagales</taxon>
        <taxon>Hymenobacteraceae</taxon>
        <taxon>Hymenobacter</taxon>
    </lineage>
</organism>
<feature type="transmembrane region" description="Helical" evidence="7">
    <location>
        <begin position="12"/>
        <end position="32"/>
    </location>
</feature>
<feature type="transmembrane region" description="Helical" evidence="7">
    <location>
        <begin position="285"/>
        <end position="303"/>
    </location>
</feature>
<evidence type="ECO:0000256" key="7">
    <source>
        <dbReference type="SAM" id="Phobius"/>
    </source>
</evidence>
<dbReference type="OrthoDB" id="871140at2"/>
<dbReference type="GO" id="GO:0005886">
    <property type="term" value="C:plasma membrane"/>
    <property type="evidence" value="ECO:0007669"/>
    <property type="project" value="InterPro"/>
</dbReference>
<evidence type="ECO:0000256" key="5">
    <source>
        <dbReference type="ARBA" id="ARBA00022989"/>
    </source>
</evidence>
<gene>
    <name evidence="8" type="ORF">BXP70_23505</name>
</gene>
<dbReference type="PANTHER" id="PTHR30589">
    <property type="entry name" value="PROLIPOPROTEIN DIACYLGLYCERYL TRANSFERASE"/>
    <property type="match status" value="1"/>
</dbReference>
<evidence type="ECO:0000256" key="3">
    <source>
        <dbReference type="ARBA" id="ARBA00022679"/>
    </source>
</evidence>
<protein>
    <recommendedName>
        <fullName evidence="10">Prolipoprotein diacylglyceryl transferase</fullName>
    </recommendedName>
</protein>